<sequence length="221" mass="25444">NVLDNNSETIVVPPSHDGTTIKEVVIHYPVDGLLCKPCNTLFPNVSLFAKHLRHLHQTKIFRTKCSRCQKTGEFHSIACHYPKCKGALQMVMGEFPCEACEDNFTTKSGLSQHERHMPLEWRNNERIEADKPTAKRRKGAWSEEQETLLEQLEISLAGARFINDEIAKVLTTKTAKQISDKRRLLQKKRLAQVKTPTTPKSSEKERSKSPYRKRKMARRHQ</sequence>
<feature type="compositionally biased region" description="Basic residues" evidence="2">
    <location>
        <begin position="209"/>
        <end position="221"/>
    </location>
</feature>
<accession>A0A401TP76</accession>
<dbReference type="EMBL" id="BEZZ01139327">
    <property type="protein sequence ID" value="GCC44388.1"/>
    <property type="molecule type" value="Genomic_DNA"/>
</dbReference>
<feature type="non-terminal residue" evidence="4">
    <location>
        <position position="1"/>
    </location>
</feature>
<proteinExistence type="predicted"/>
<reference evidence="4 5" key="1">
    <citation type="journal article" date="2018" name="Nat. Ecol. Evol.">
        <title>Shark genomes provide insights into elasmobranch evolution and the origin of vertebrates.</title>
        <authorList>
            <person name="Hara Y"/>
            <person name="Yamaguchi K"/>
            <person name="Onimaru K"/>
            <person name="Kadota M"/>
            <person name="Koyanagi M"/>
            <person name="Keeley SD"/>
            <person name="Tatsumi K"/>
            <person name="Tanaka K"/>
            <person name="Motone F"/>
            <person name="Kageyama Y"/>
            <person name="Nozu R"/>
            <person name="Adachi N"/>
            <person name="Nishimura O"/>
            <person name="Nakagawa R"/>
            <person name="Tanegashima C"/>
            <person name="Kiyatake I"/>
            <person name="Matsumoto R"/>
            <person name="Murakumo K"/>
            <person name="Nishida K"/>
            <person name="Terakita A"/>
            <person name="Kuratani S"/>
            <person name="Sato K"/>
            <person name="Hyodo S Kuraku.S."/>
        </authorList>
    </citation>
    <scope>NUCLEOTIDE SEQUENCE [LARGE SCALE GENOMIC DNA]</scope>
</reference>
<dbReference type="AlphaFoldDB" id="A0A401TP76"/>
<protein>
    <recommendedName>
        <fullName evidence="3">C2H2-type domain-containing protein</fullName>
    </recommendedName>
</protein>
<gene>
    <name evidence="4" type="ORF">chiPu_0028761</name>
</gene>
<keyword evidence="1" id="KW-0862">Zinc</keyword>
<evidence type="ECO:0000256" key="1">
    <source>
        <dbReference type="PROSITE-ProRule" id="PRU00042"/>
    </source>
</evidence>
<evidence type="ECO:0000256" key="2">
    <source>
        <dbReference type="SAM" id="MobiDB-lite"/>
    </source>
</evidence>
<evidence type="ECO:0000259" key="3">
    <source>
        <dbReference type="PROSITE" id="PS50157"/>
    </source>
</evidence>
<dbReference type="InterPro" id="IPR013087">
    <property type="entry name" value="Znf_C2H2_type"/>
</dbReference>
<dbReference type="Proteomes" id="UP000287033">
    <property type="component" value="Unassembled WGS sequence"/>
</dbReference>
<comment type="caution">
    <text evidence="4">The sequence shown here is derived from an EMBL/GenBank/DDBJ whole genome shotgun (WGS) entry which is preliminary data.</text>
</comment>
<dbReference type="GO" id="GO:0008270">
    <property type="term" value="F:zinc ion binding"/>
    <property type="evidence" value="ECO:0007669"/>
    <property type="project" value="UniProtKB-KW"/>
</dbReference>
<dbReference type="PROSITE" id="PS50157">
    <property type="entry name" value="ZINC_FINGER_C2H2_2"/>
    <property type="match status" value="1"/>
</dbReference>
<dbReference type="OrthoDB" id="9802488at2759"/>
<feature type="domain" description="C2H2-type" evidence="3">
    <location>
        <begin position="95"/>
        <end position="127"/>
    </location>
</feature>
<evidence type="ECO:0000313" key="5">
    <source>
        <dbReference type="Proteomes" id="UP000287033"/>
    </source>
</evidence>
<dbReference type="PROSITE" id="PS00028">
    <property type="entry name" value="ZINC_FINGER_C2H2_1"/>
    <property type="match status" value="1"/>
</dbReference>
<name>A0A401TP76_CHIPU</name>
<feature type="region of interest" description="Disordered" evidence="2">
    <location>
        <begin position="180"/>
        <end position="221"/>
    </location>
</feature>
<dbReference type="SMART" id="SM00355">
    <property type="entry name" value="ZnF_C2H2"/>
    <property type="match status" value="2"/>
</dbReference>
<keyword evidence="1" id="KW-0863">Zinc-finger</keyword>
<keyword evidence="1" id="KW-0479">Metal-binding</keyword>
<keyword evidence="5" id="KW-1185">Reference proteome</keyword>
<evidence type="ECO:0000313" key="4">
    <source>
        <dbReference type="EMBL" id="GCC44388.1"/>
    </source>
</evidence>
<organism evidence="4 5">
    <name type="scientific">Chiloscyllium punctatum</name>
    <name type="common">Brownbanded bambooshark</name>
    <name type="synonym">Hemiscyllium punctatum</name>
    <dbReference type="NCBI Taxonomy" id="137246"/>
    <lineage>
        <taxon>Eukaryota</taxon>
        <taxon>Metazoa</taxon>
        <taxon>Chordata</taxon>
        <taxon>Craniata</taxon>
        <taxon>Vertebrata</taxon>
        <taxon>Chondrichthyes</taxon>
        <taxon>Elasmobranchii</taxon>
        <taxon>Galeomorphii</taxon>
        <taxon>Galeoidea</taxon>
        <taxon>Orectolobiformes</taxon>
        <taxon>Hemiscylliidae</taxon>
        <taxon>Chiloscyllium</taxon>
    </lineage>
</organism>
<dbReference type="STRING" id="137246.A0A401TP76"/>